<comment type="similarity">
    <text evidence="1">Belongs to the RecJ family.</text>
</comment>
<evidence type="ECO:0000313" key="10">
    <source>
        <dbReference type="Proteomes" id="UP000036923"/>
    </source>
</evidence>
<reference evidence="10" key="1">
    <citation type="submission" date="2015-07" db="EMBL/GenBank/DDBJ databases">
        <title>Near-Complete Genome Sequence of the Cellulolytic Bacterium Bacteroides (Pseudobacteroides) cellulosolvens ATCC 35603.</title>
        <authorList>
            <person name="Dassa B."/>
            <person name="Utturkar S.M."/>
            <person name="Klingeman D.M."/>
            <person name="Hurt R.A."/>
            <person name="Keller M."/>
            <person name="Xu J."/>
            <person name="Reddy Y.H.K."/>
            <person name="Borovok I."/>
            <person name="Grinberg I.R."/>
            <person name="Lamed R."/>
            <person name="Zhivin O."/>
            <person name="Bayer E.A."/>
            <person name="Brown S.D."/>
        </authorList>
    </citation>
    <scope>NUCLEOTIDE SEQUENCE [LARGE SCALE GENOMIC DNA]</scope>
    <source>
        <strain evidence="10">DSM 2933</strain>
    </source>
</reference>
<dbReference type="SUPFAM" id="SSF64182">
    <property type="entry name" value="DHH phosphoesterases"/>
    <property type="match status" value="1"/>
</dbReference>
<feature type="domain" description="DDH" evidence="6">
    <location>
        <begin position="80"/>
        <end position="229"/>
    </location>
</feature>
<keyword evidence="3" id="KW-0540">Nuclease</keyword>
<evidence type="ECO:0000256" key="4">
    <source>
        <dbReference type="ARBA" id="ARBA00022801"/>
    </source>
</evidence>
<evidence type="ECO:0000256" key="1">
    <source>
        <dbReference type="ARBA" id="ARBA00005915"/>
    </source>
</evidence>
<protein>
    <recommendedName>
        <fullName evidence="2">Single-stranded-DNA-specific exonuclease RecJ</fullName>
    </recommendedName>
</protein>
<dbReference type="GO" id="GO:0006281">
    <property type="term" value="P:DNA repair"/>
    <property type="evidence" value="ECO:0007669"/>
    <property type="project" value="InterPro"/>
</dbReference>
<evidence type="ECO:0000256" key="3">
    <source>
        <dbReference type="ARBA" id="ARBA00022722"/>
    </source>
</evidence>
<evidence type="ECO:0000256" key="2">
    <source>
        <dbReference type="ARBA" id="ARBA00019841"/>
    </source>
</evidence>
<keyword evidence="4" id="KW-0378">Hydrolase</keyword>
<dbReference type="InterPro" id="IPR001667">
    <property type="entry name" value="DDH_dom"/>
</dbReference>
<dbReference type="Pfam" id="PF02272">
    <property type="entry name" value="DHHA1"/>
    <property type="match status" value="1"/>
</dbReference>
<dbReference type="PATRIC" id="fig|398512.5.peg.3543"/>
<comment type="caution">
    <text evidence="9">The sequence shown here is derived from an EMBL/GenBank/DDBJ whole genome shotgun (WGS) entry which is preliminary data.</text>
</comment>
<evidence type="ECO:0000313" key="9">
    <source>
        <dbReference type="EMBL" id="KNY28113.1"/>
    </source>
</evidence>
<feature type="domain" description="RecJ OB" evidence="8">
    <location>
        <begin position="456"/>
        <end position="561"/>
    </location>
</feature>
<dbReference type="GO" id="GO:0003676">
    <property type="term" value="F:nucleic acid binding"/>
    <property type="evidence" value="ECO:0007669"/>
    <property type="project" value="InterPro"/>
</dbReference>
<dbReference type="InterPro" id="IPR004610">
    <property type="entry name" value="RecJ"/>
</dbReference>
<dbReference type="EMBL" id="LGTC01000001">
    <property type="protein sequence ID" value="KNY28113.1"/>
    <property type="molecule type" value="Genomic_DNA"/>
</dbReference>
<sequence length="826" mass="93191">MFDKKWICNEVKDDDVLKLSKEAQVSTLLAKVFLSRGINDKDYIKSFLNPSKDKLHDPFLMKDMDKAVERILEAIEKGQKILIYGDYDVDGVTSTSVLYNFLSSIGVNLDFFIPNRINDGYGITFDTAETIVNLGCQLVITVDCGVSAIREVDFIKSNGIDIIITDHHECREEIPDALAVINPKRPDCPYPFKELAGVGIAYKLVAALCDRLQLGDIYYKYLDIVTIGTIADVVPLVGENRIIVSNGLKIMRNTTNIGLMELLKHCNKNNDDITTWMVAFIIAPRINAAGRMGDAKRAVTLFTTKDRTTAMEIAGLLSSENKLRQDIESAIIDEVLNKIESDNKYKDKKVMVVSGEGWHHGVIGIAASKVTERYYKPCIILSCENGILKGSGRSIEGFNMFMALCACENLLDNYGGHEMAAGLTLKEENLEEFDRLLNNFADNNMKEEDLVPKVKIDARLARNEINLRSISEIEMMSPFGVGNPSPLFLYENVRIADLRTVGNDKHLKAVFEDQGLTVDGIGFNMGNLSKDLLSEDFVDVVCSLDKNTWNSVDRAQLVLKDIKYSKDIVSEQKFYNSLEKCVGFVVENVGDNYQNNQVCDMAFQDTEEIEDKVKLFINDDKKTIILVNSMESAKKIKKMHENLHGCIKKKLNICYTCFNDQDDAGTILVINPCIEHLHSFNADRVVFYGLWSVPGYIDLVYNRLKGHEAECICLLSKTDKQGGMNVELKRQDIEVVYRYIRANSINSLLLGNMVVLARKIALNYKINMNYFKLKKSIEILGELGLLKAHYKNDYHVSIDFNKDIKGKTSLDNSSLYKKLQLFQIVK</sequence>
<dbReference type="PANTHER" id="PTHR30255:SF2">
    <property type="entry name" value="SINGLE-STRANDED-DNA-SPECIFIC EXONUCLEASE RECJ"/>
    <property type="match status" value="1"/>
</dbReference>
<dbReference type="STRING" id="398512.Bccel_3384"/>
<accession>A0A0L6JQQ0</accession>
<dbReference type="Proteomes" id="UP000036923">
    <property type="component" value="Unassembled WGS sequence"/>
</dbReference>
<dbReference type="Gene3D" id="3.90.1640.30">
    <property type="match status" value="1"/>
</dbReference>
<keyword evidence="5 9" id="KW-0269">Exonuclease</keyword>
<dbReference type="NCBIfam" id="TIGR00644">
    <property type="entry name" value="recJ"/>
    <property type="match status" value="1"/>
</dbReference>
<name>A0A0L6JQQ0_9FIRM</name>
<dbReference type="InterPro" id="IPR003156">
    <property type="entry name" value="DHHA1_dom"/>
</dbReference>
<evidence type="ECO:0000256" key="5">
    <source>
        <dbReference type="ARBA" id="ARBA00022839"/>
    </source>
</evidence>
<evidence type="ECO:0000259" key="7">
    <source>
        <dbReference type="Pfam" id="PF02272"/>
    </source>
</evidence>
<evidence type="ECO:0000259" key="6">
    <source>
        <dbReference type="Pfam" id="PF01368"/>
    </source>
</evidence>
<dbReference type="AlphaFoldDB" id="A0A0L6JQQ0"/>
<dbReference type="Pfam" id="PF01368">
    <property type="entry name" value="DHH"/>
    <property type="match status" value="1"/>
</dbReference>
<dbReference type="InterPro" id="IPR041122">
    <property type="entry name" value="RecJ_OB"/>
</dbReference>
<dbReference type="PANTHER" id="PTHR30255">
    <property type="entry name" value="SINGLE-STRANDED-DNA-SPECIFIC EXONUCLEASE RECJ"/>
    <property type="match status" value="1"/>
</dbReference>
<dbReference type="InterPro" id="IPR038763">
    <property type="entry name" value="DHH_sf"/>
</dbReference>
<feature type="domain" description="DHHA1" evidence="7">
    <location>
        <begin position="348"/>
        <end position="441"/>
    </location>
</feature>
<keyword evidence="10" id="KW-1185">Reference proteome</keyword>
<dbReference type="RefSeq" id="WP_036939158.1">
    <property type="nucleotide sequence ID" value="NZ_JQKC01000008.1"/>
</dbReference>
<dbReference type="GO" id="GO:0008409">
    <property type="term" value="F:5'-3' exonuclease activity"/>
    <property type="evidence" value="ECO:0007669"/>
    <property type="project" value="InterPro"/>
</dbReference>
<dbReference type="GO" id="GO:0006310">
    <property type="term" value="P:DNA recombination"/>
    <property type="evidence" value="ECO:0007669"/>
    <property type="project" value="InterPro"/>
</dbReference>
<proteinExistence type="inferred from homology"/>
<dbReference type="Pfam" id="PF17768">
    <property type="entry name" value="RecJ_OB"/>
    <property type="match status" value="1"/>
</dbReference>
<dbReference type="Gene3D" id="3.10.310.30">
    <property type="match status" value="1"/>
</dbReference>
<gene>
    <name evidence="9" type="ORF">Bccel_3384</name>
</gene>
<dbReference type="OrthoDB" id="9809852at2"/>
<dbReference type="InterPro" id="IPR051673">
    <property type="entry name" value="SSDNA_exonuclease_RecJ"/>
</dbReference>
<evidence type="ECO:0000259" key="8">
    <source>
        <dbReference type="Pfam" id="PF17768"/>
    </source>
</evidence>
<organism evidence="9 10">
    <name type="scientific">Pseudobacteroides cellulosolvens ATCC 35603 = DSM 2933</name>
    <dbReference type="NCBI Taxonomy" id="398512"/>
    <lineage>
        <taxon>Bacteria</taxon>
        <taxon>Bacillati</taxon>
        <taxon>Bacillota</taxon>
        <taxon>Clostridia</taxon>
        <taxon>Eubacteriales</taxon>
        <taxon>Oscillospiraceae</taxon>
        <taxon>Pseudobacteroides</taxon>
    </lineage>
</organism>
<dbReference type="eggNOG" id="COG0608">
    <property type="taxonomic scope" value="Bacteria"/>
</dbReference>